<dbReference type="InterPro" id="IPR038731">
    <property type="entry name" value="RgtA/B/C-like"/>
</dbReference>
<protein>
    <submittedName>
        <fullName evidence="10">Glycosyltransferase family 39 protein</fullName>
    </submittedName>
</protein>
<dbReference type="Proteomes" id="UP001220610">
    <property type="component" value="Chromosome"/>
</dbReference>
<keyword evidence="2" id="KW-1003">Cell membrane</keyword>
<keyword evidence="7 8" id="KW-0472">Membrane</keyword>
<feature type="transmembrane region" description="Helical" evidence="8">
    <location>
        <begin position="82"/>
        <end position="101"/>
    </location>
</feature>
<evidence type="ECO:0000313" key="11">
    <source>
        <dbReference type="Proteomes" id="UP001220610"/>
    </source>
</evidence>
<keyword evidence="4" id="KW-0808">Transferase</keyword>
<evidence type="ECO:0000256" key="1">
    <source>
        <dbReference type="ARBA" id="ARBA00004651"/>
    </source>
</evidence>
<feature type="transmembrane region" description="Helical" evidence="8">
    <location>
        <begin position="251"/>
        <end position="272"/>
    </location>
</feature>
<keyword evidence="5 8" id="KW-0812">Transmembrane</keyword>
<accession>A0AAJ5WS60</accession>
<evidence type="ECO:0000259" key="9">
    <source>
        <dbReference type="Pfam" id="PF13231"/>
    </source>
</evidence>
<sequence length="517" mass="59581">MSTGKLTKTVSPTVRILLLLGFVLIKFLLQYSFISPEYELHRDEFLHLDQAHHLAWGYLSVPPVSSWVASLIYLLGNSIFWIKFFPALFGALTVVVVWKTIEVLKGDLFALILGATCVLFSVLLRLNILFQPNSLDVLCWASVYYCLIRYINSQQAKWLFVGAIVFAFGFLNKYNIAFLLMGLIPALLINRKRKIFTEPSLYIAALIALVMILPNLWWQYSNGFPVVHHMKELSATQLVNVNRGDFIRAQLLFFLGSIPVLLAAFYALIFYPPFRPYRCFFWSFLFTFGVFLYFRAKDYYAIGLYPVYFSFGAIYCSQLFKSKWGKILKPVSIALPVVLFYPMLRIGFPNKSPKYIVQHPEHYQKFGLLRWEDGKDHPLPQDFADMQGWKELARKADSIYGILSSSGNTLVFCDNYGQTGAINYYTHNGINAVGYNADYINWFNLDSSYVNLIRVVNAWDRDKELRDVSPLFKNAKVEDSIVNMYARERGTVILSFASARMDINEIIRKEIDSLQHK</sequence>
<dbReference type="AlphaFoldDB" id="A0AAJ5WS60"/>
<evidence type="ECO:0000256" key="3">
    <source>
        <dbReference type="ARBA" id="ARBA00022676"/>
    </source>
</evidence>
<organism evidence="10 11">
    <name type="scientific">Candidatus Pseudobacter hemicellulosilyticus</name>
    <dbReference type="NCBI Taxonomy" id="3121375"/>
    <lineage>
        <taxon>Bacteria</taxon>
        <taxon>Pseudomonadati</taxon>
        <taxon>Bacteroidota</taxon>
        <taxon>Chitinophagia</taxon>
        <taxon>Chitinophagales</taxon>
        <taxon>Chitinophagaceae</taxon>
        <taxon>Pseudobacter</taxon>
    </lineage>
</organism>
<name>A0AAJ5WS60_9BACT</name>
<evidence type="ECO:0000313" key="10">
    <source>
        <dbReference type="EMBL" id="WEK35573.1"/>
    </source>
</evidence>
<evidence type="ECO:0000256" key="4">
    <source>
        <dbReference type="ARBA" id="ARBA00022679"/>
    </source>
</evidence>
<comment type="subcellular location">
    <subcellularLocation>
        <location evidence="1">Cell membrane</location>
        <topology evidence="1">Multi-pass membrane protein</topology>
    </subcellularLocation>
</comment>
<evidence type="ECO:0000256" key="8">
    <source>
        <dbReference type="SAM" id="Phobius"/>
    </source>
</evidence>
<evidence type="ECO:0000256" key="7">
    <source>
        <dbReference type="ARBA" id="ARBA00023136"/>
    </source>
</evidence>
<feature type="transmembrane region" description="Helical" evidence="8">
    <location>
        <begin position="107"/>
        <end position="128"/>
    </location>
</feature>
<feature type="domain" description="Glycosyltransferase RgtA/B/C/D-like" evidence="9">
    <location>
        <begin position="61"/>
        <end position="218"/>
    </location>
</feature>
<dbReference type="GO" id="GO:0009103">
    <property type="term" value="P:lipopolysaccharide biosynthetic process"/>
    <property type="evidence" value="ECO:0007669"/>
    <property type="project" value="UniProtKB-ARBA"/>
</dbReference>
<feature type="transmembrane region" description="Helical" evidence="8">
    <location>
        <begin position="135"/>
        <end position="152"/>
    </location>
</feature>
<proteinExistence type="predicted"/>
<evidence type="ECO:0000256" key="2">
    <source>
        <dbReference type="ARBA" id="ARBA00022475"/>
    </source>
</evidence>
<feature type="transmembrane region" description="Helical" evidence="8">
    <location>
        <begin position="279"/>
        <end position="296"/>
    </location>
</feature>
<reference evidence="10" key="1">
    <citation type="submission" date="2023-03" db="EMBL/GenBank/DDBJ databases">
        <title>Andean soil-derived lignocellulolytic bacterial consortium as a source of novel taxa and putative plastic-active enzymes.</title>
        <authorList>
            <person name="Diaz-Garcia L."/>
            <person name="Chuvochina M."/>
            <person name="Feuerriegel G."/>
            <person name="Bunk B."/>
            <person name="Sproer C."/>
            <person name="Streit W.R."/>
            <person name="Rodriguez L.M."/>
            <person name="Overmann J."/>
            <person name="Jimenez D.J."/>
        </authorList>
    </citation>
    <scope>NUCLEOTIDE SEQUENCE</scope>
    <source>
        <strain evidence="10">MAG 7</strain>
    </source>
</reference>
<evidence type="ECO:0000256" key="6">
    <source>
        <dbReference type="ARBA" id="ARBA00022989"/>
    </source>
</evidence>
<keyword evidence="3" id="KW-0328">Glycosyltransferase</keyword>
<feature type="transmembrane region" description="Helical" evidence="8">
    <location>
        <begin position="54"/>
        <end position="75"/>
    </location>
</feature>
<dbReference type="PANTHER" id="PTHR33908">
    <property type="entry name" value="MANNOSYLTRANSFERASE YKCB-RELATED"/>
    <property type="match status" value="1"/>
</dbReference>
<dbReference type="PANTHER" id="PTHR33908:SF11">
    <property type="entry name" value="MEMBRANE PROTEIN"/>
    <property type="match status" value="1"/>
</dbReference>
<evidence type="ECO:0000256" key="5">
    <source>
        <dbReference type="ARBA" id="ARBA00022692"/>
    </source>
</evidence>
<dbReference type="InterPro" id="IPR050297">
    <property type="entry name" value="LipidA_mod_glycosyltrf_83"/>
</dbReference>
<feature type="transmembrane region" description="Helical" evidence="8">
    <location>
        <begin position="158"/>
        <end position="189"/>
    </location>
</feature>
<feature type="transmembrane region" description="Helical" evidence="8">
    <location>
        <begin position="201"/>
        <end position="220"/>
    </location>
</feature>
<feature type="transmembrane region" description="Helical" evidence="8">
    <location>
        <begin position="12"/>
        <end position="34"/>
    </location>
</feature>
<dbReference type="EMBL" id="CP119311">
    <property type="protein sequence ID" value="WEK35573.1"/>
    <property type="molecule type" value="Genomic_DNA"/>
</dbReference>
<dbReference type="GO" id="GO:0016763">
    <property type="term" value="F:pentosyltransferase activity"/>
    <property type="evidence" value="ECO:0007669"/>
    <property type="project" value="TreeGrafter"/>
</dbReference>
<keyword evidence="6 8" id="KW-1133">Transmembrane helix</keyword>
<gene>
    <name evidence="10" type="ORF">P0Y53_24070</name>
</gene>
<feature type="transmembrane region" description="Helical" evidence="8">
    <location>
        <begin position="327"/>
        <end position="344"/>
    </location>
</feature>
<dbReference type="Pfam" id="PF13231">
    <property type="entry name" value="PMT_2"/>
    <property type="match status" value="1"/>
</dbReference>
<dbReference type="GO" id="GO:0005886">
    <property type="term" value="C:plasma membrane"/>
    <property type="evidence" value="ECO:0007669"/>
    <property type="project" value="UniProtKB-SubCell"/>
</dbReference>
<feature type="transmembrane region" description="Helical" evidence="8">
    <location>
        <begin position="302"/>
        <end position="320"/>
    </location>
</feature>